<dbReference type="PANTHER" id="PTHR37292:SF2">
    <property type="entry name" value="DUF262 DOMAIN-CONTAINING PROTEIN"/>
    <property type="match status" value="1"/>
</dbReference>
<name>A0A9D9DA93_9BACL</name>
<sequence length="150" mass="17790">MNNVEHINKNEYLLLAFQREFAWKSEQIGKLFDSLMCGYTTSSMLFWKVQGLTKAKWKFYEFINKFVLDAKDYTITNKFHNTSNSNDYFAILDGQHRLTALRIGISGTYSYHESRKSWEYSANSFPSRTLYLNISRTGLIDYDCKYLFKF</sequence>
<dbReference type="Pfam" id="PF03235">
    <property type="entry name" value="GmrSD_N"/>
    <property type="match status" value="1"/>
</dbReference>
<dbReference type="AlphaFoldDB" id="A0A9D9DA93"/>
<dbReference type="InterPro" id="IPR004919">
    <property type="entry name" value="GmrSD_N"/>
</dbReference>
<proteinExistence type="predicted"/>
<feature type="domain" description="GmrSD restriction endonucleases N-terminal" evidence="1">
    <location>
        <begin position="12"/>
        <end position="123"/>
    </location>
</feature>
<evidence type="ECO:0000259" key="1">
    <source>
        <dbReference type="Pfam" id="PF03235"/>
    </source>
</evidence>
<reference evidence="2" key="2">
    <citation type="journal article" date="2021" name="PeerJ">
        <title>Extensive microbial diversity within the chicken gut microbiome revealed by metagenomics and culture.</title>
        <authorList>
            <person name="Gilroy R."/>
            <person name="Ravi A."/>
            <person name="Getino M."/>
            <person name="Pursley I."/>
            <person name="Horton D.L."/>
            <person name="Alikhan N.F."/>
            <person name="Baker D."/>
            <person name="Gharbi K."/>
            <person name="Hall N."/>
            <person name="Watson M."/>
            <person name="Adriaenssens E.M."/>
            <person name="Foster-Nyarko E."/>
            <person name="Jarju S."/>
            <person name="Secka A."/>
            <person name="Antonio M."/>
            <person name="Oren A."/>
            <person name="Chaudhuri R.R."/>
            <person name="La Ragione R."/>
            <person name="Hildebrand F."/>
            <person name="Pallen M.J."/>
        </authorList>
    </citation>
    <scope>NUCLEOTIDE SEQUENCE</scope>
    <source>
        <strain evidence="2">1748</strain>
    </source>
</reference>
<dbReference type="PANTHER" id="PTHR37292">
    <property type="entry name" value="VNG6097C"/>
    <property type="match status" value="1"/>
</dbReference>
<dbReference type="EMBL" id="JADING010000133">
    <property type="protein sequence ID" value="MBO8414723.1"/>
    <property type="molecule type" value="Genomic_DNA"/>
</dbReference>
<accession>A0A9D9DA93</accession>
<organism evidence="2 3">
    <name type="scientific">Candidatus Scatoplasma merdavium</name>
    <dbReference type="NCBI Taxonomy" id="2840932"/>
    <lineage>
        <taxon>Bacteria</taxon>
        <taxon>Bacillati</taxon>
        <taxon>Bacillota</taxon>
        <taxon>Bacilli</taxon>
        <taxon>Bacillales</taxon>
        <taxon>Candidatus Scatoplasma</taxon>
    </lineage>
</organism>
<reference evidence="2" key="1">
    <citation type="submission" date="2020-10" db="EMBL/GenBank/DDBJ databases">
        <authorList>
            <person name="Gilroy R."/>
        </authorList>
    </citation>
    <scope>NUCLEOTIDE SEQUENCE</scope>
    <source>
        <strain evidence="2">1748</strain>
    </source>
</reference>
<protein>
    <submittedName>
        <fullName evidence="2">DUF262 domain-containing protein</fullName>
    </submittedName>
</protein>
<gene>
    <name evidence="2" type="ORF">IAC78_04580</name>
</gene>
<comment type="caution">
    <text evidence="2">The sequence shown here is derived from an EMBL/GenBank/DDBJ whole genome shotgun (WGS) entry which is preliminary data.</text>
</comment>
<evidence type="ECO:0000313" key="2">
    <source>
        <dbReference type="EMBL" id="MBO8414723.1"/>
    </source>
</evidence>
<dbReference type="Proteomes" id="UP000823629">
    <property type="component" value="Unassembled WGS sequence"/>
</dbReference>
<evidence type="ECO:0000313" key="3">
    <source>
        <dbReference type="Proteomes" id="UP000823629"/>
    </source>
</evidence>